<organism evidence="1 2">
    <name type="scientific">Candidatus Obscuribacter phosphatis</name>
    <dbReference type="NCBI Taxonomy" id="1906157"/>
    <lineage>
        <taxon>Bacteria</taxon>
        <taxon>Bacillati</taxon>
        <taxon>Candidatus Melainabacteria</taxon>
        <taxon>Candidatus Obscuribacterales</taxon>
        <taxon>Candidatus Obscuribacteraceae</taxon>
        <taxon>Candidatus Obscuribacter</taxon>
    </lineage>
</organism>
<evidence type="ECO:0000313" key="2">
    <source>
        <dbReference type="Proteomes" id="UP000664277"/>
    </source>
</evidence>
<gene>
    <name evidence="1" type="ORF">J0M35_19900</name>
</gene>
<protein>
    <submittedName>
        <fullName evidence="1">Uncharacterized protein</fullName>
    </submittedName>
</protein>
<proteinExistence type="predicted"/>
<reference evidence="1" key="1">
    <citation type="submission" date="2021-02" db="EMBL/GenBank/DDBJ databases">
        <title>Genome-Resolved Metagenomics of a Microbial Community Performing Photosynthetic Biological Nutrient Removal.</title>
        <authorList>
            <person name="Mcdaniel E.A."/>
        </authorList>
    </citation>
    <scope>NUCLEOTIDE SEQUENCE</scope>
    <source>
        <strain evidence="1">UWPOB_OBS1</strain>
    </source>
</reference>
<dbReference type="AlphaFoldDB" id="A0A8J7PQT9"/>
<comment type="caution">
    <text evidence="1">The sequence shown here is derived from an EMBL/GenBank/DDBJ whole genome shotgun (WGS) entry which is preliminary data.</text>
</comment>
<name>A0A8J7PQT9_9BACT</name>
<evidence type="ECO:0000313" key="1">
    <source>
        <dbReference type="EMBL" id="MBN8662642.1"/>
    </source>
</evidence>
<dbReference type="Proteomes" id="UP000664277">
    <property type="component" value="Unassembled WGS sequence"/>
</dbReference>
<sequence>MDTDLIASPPEQTNVLKTMIGLKVEQAERYSETQSTCFQFSGAYLGIFGEMTIQPPEAQLLDFIGDTITAYDDDPACVEIRFNSGKILCFNILGSKDDPAPERIIYSNLNTSPPLPIVVAQISDFNVPDER</sequence>
<accession>A0A8J7PQT9</accession>
<dbReference type="EMBL" id="JAFLCK010000046">
    <property type="protein sequence ID" value="MBN8662642.1"/>
    <property type="molecule type" value="Genomic_DNA"/>
</dbReference>